<dbReference type="RefSeq" id="WP_058634161.1">
    <property type="nucleotide sequence ID" value="NZ_LDPZ01000012.1"/>
</dbReference>
<sequence>MRFVLVHGACHDGSHFEVTAASLRAKGHEVHCPTIQGNREGDDRRTTRLEDAIASLVAFFDEHAIEDAVLVGHSWGGMVISGAFDRLGAARIRRLVYYGAFVPIDGESLLDLCPPHYRDLFRQLAEPANEIVFPFPIFREAFINDGSLEQAEALHASLNPQPFLTMADPIRLSRDPAAFDCGKSYLHCTEETGLPQSYPFHPRLSERLGLFRLVSMPGSHSTFHTAPELLAQKLVEAGRD</sequence>
<feature type="domain" description="AB hydrolase-1" evidence="1">
    <location>
        <begin position="3"/>
        <end position="232"/>
    </location>
</feature>
<dbReference type="STRING" id="401562.NS365_12395"/>
<dbReference type="InterPro" id="IPR029058">
    <property type="entry name" value="AB_hydrolase_fold"/>
</dbReference>
<dbReference type="EMBL" id="LDPZ01000012">
    <property type="protein sequence ID" value="KTQ96991.1"/>
    <property type="molecule type" value="Genomic_DNA"/>
</dbReference>
<evidence type="ECO:0000313" key="3">
    <source>
        <dbReference type="Proteomes" id="UP000078272"/>
    </source>
</evidence>
<dbReference type="AlphaFoldDB" id="A0A175RAW4"/>
<gene>
    <name evidence="2" type="ORF">NS226_05595</name>
</gene>
<reference evidence="2 3" key="1">
    <citation type="journal article" date="2016" name="Front. Microbiol.">
        <title>Genomic Resource of Rice Seed Associated Bacteria.</title>
        <authorList>
            <person name="Midha S."/>
            <person name="Bansal K."/>
            <person name="Sharma S."/>
            <person name="Kumar N."/>
            <person name="Patil P.P."/>
            <person name="Chaudhry V."/>
            <person name="Patil P.B."/>
        </authorList>
    </citation>
    <scope>NUCLEOTIDE SEQUENCE [LARGE SCALE GENOMIC DNA]</scope>
    <source>
        <strain evidence="2 3">NS226</strain>
    </source>
</reference>
<dbReference type="Pfam" id="PF12697">
    <property type="entry name" value="Abhydrolase_6"/>
    <property type="match status" value="1"/>
</dbReference>
<dbReference type="PATRIC" id="fig|401562.3.peg.385"/>
<dbReference type="InterPro" id="IPR052897">
    <property type="entry name" value="Sec-Metab_Biosynth_Hydrolase"/>
</dbReference>
<protein>
    <submittedName>
        <fullName evidence="2">Salicylate esterase</fullName>
    </submittedName>
</protein>
<evidence type="ECO:0000313" key="2">
    <source>
        <dbReference type="EMBL" id="KTQ96991.1"/>
    </source>
</evidence>
<dbReference type="PANTHER" id="PTHR37017">
    <property type="entry name" value="AB HYDROLASE-1 DOMAIN-CONTAINING PROTEIN-RELATED"/>
    <property type="match status" value="1"/>
</dbReference>
<organism evidence="2 3">
    <name type="scientific">Aureimonas ureilytica</name>
    <dbReference type="NCBI Taxonomy" id="401562"/>
    <lineage>
        <taxon>Bacteria</taxon>
        <taxon>Pseudomonadati</taxon>
        <taxon>Pseudomonadota</taxon>
        <taxon>Alphaproteobacteria</taxon>
        <taxon>Hyphomicrobiales</taxon>
        <taxon>Aurantimonadaceae</taxon>
        <taxon>Aureimonas</taxon>
    </lineage>
</organism>
<dbReference type="OrthoDB" id="9814966at2"/>
<accession>A0A175RAW4</accession>
<dbReference type="Gene3D" id="3.40.50.1820">
    <property type="entry name" value="alpha/beta hydrolase"/>
    <property type="match status" value="1"/>
</dbReference>
<dbReference type="SUPFAM" id="SSF53474">
    <property type="entry name" value="alpha/beta-Hydrolases"/>
    <property type="match status" value="1"/>
</dbReference>
<dbReference type="Proteomes" id="UP000078272">
    <property type="component" value="Unassembled WGS sequence"/>
</dbReference>
<comment type="caution">
    <text evidence="2">The sequence shown here is derived from an EMBL/GenBank/DDBJ whole genome shotgun (WGS) entry which is preliminary data.</text>
</comment>
<name>A0A175RAW4_9HYPH</name>
<evidence type="ECO:0000259" key="1">
    <source>
        <dbReference type="Pfam" id="PF12697"/>
    </source>
</evidence>
<proteinExistence type="predicted"/>
<dbReference type="InterPro" id="IPR000073">
    <property type="entry name" value="AB_hydrolase_1"/>
</dbReference>
<dbReference type="PANTHER" id="PTHR37017:SF11">
    <property type="entry name" value="ESTERASE_LIPASE_THIOESTERASE DOMAIN-CONTAINING PROTEIN"/>
    <property type="match status" value="1"/>
</dbReference>